<keyword evidence="4" id="KW-1185">Reference proteome</keyword>
<reference evidence="3" key="1">
    <citation type="submission" date="2022-01" db="EMBL/GenBank/DDBJ databases">
        <title>Nocardioidaceae gen. sp. A5X3R13.</title>
        <authorList>
            <person name="Lopez Marin M.A."/>
            <person name="Uhlik O."/>
        </authorList>
    </citation>
    <scope>NUCLEOTIDE SEQUENCE</scope>
    <source>
        <strain evidence="3">A5X3R13</strain>
    </source>
</reference>
<feature type="transmembrane region" description="Helical" evidence="2">
    <location>
        <begin position="22"/>
        <end position="40"/>
    </location>
</feature>
<protein>
    <submittedName>
        <fullName evidence="3">Uncharacterized protein</fullName>
    </submittedName>
</protein>
<dbReference type="Proteomes" id="UP001164390">
    <property type="component" value="Chromosome"/>
</dbReference>
<dbReference type="EMBL" id="CP094970">
    <property type="protein sequence ID" value="UYM06393.1"/>
    <property type="molecule type" value="Genomic_DNA"/>
</dbReference>
<keyword evidence="2" id="KW-1133">Transmembrane helix</keyword>
<dbReference type="RefSeq" id="WP_271635290.1">
    <property type="nucleotide sequence ID" value="NZ_CP094970.1"/>
</dbReference>
<evidence type="ECO:0000313" key="4">
    <source>
        <dbReference type="Proteomes" id="UP001164390"/>
    </source>
</evidence>
<feature type="region of interest" description="Disordered" evidence="1">
    <location>
        <begin position="51"/>
        <end position="76"/>
    </location>
</feature>
<name>A0AA46TJQ8_9ACTN</name>
<organism evidence="3 4">
    <name type="scientific">Solicola gregarius</name>
    <dbReference type="NCBI Taxonomy" id="2908642"/>
    <lineage>
        <taxon>Bacteria</taxon>
        <taxon>Bacillati</taxon>
        <taxon>Actinomycetota</taxon>
        <taxon>Actinomycetes</taxon>
        <taxon>Propionibacteriales</taxon>
        <taxon>Nocardioidaceae</taxon>
        <taxon>Solicola</taxon>
    </lineage>
</organism>
<evidence type="ECO:0000313" key="3">
    <source>
        <dbReference type="EMBL" id="UYM06393.1"/>
    </source>
</evidence>
<dbReference type="AlphaFoldDB" id="A0AA46TJQ8"/>
<dbReference type="KEGG" id="sgrg:L0C25_04780"/>
<evidence type="ECO:0000256" key="1">
    <source>
        <dbReference type="SAM" id="MobiDB-lite"/>
    </source>
</evidence>
<feature type="compositionally biased region" description="Basic and acidic residues" evidence="1">
    <location>
        <begin position="59"/>
        <end position="76"/>
    </location>
</feature>
<evidence type="ECO:0000256" key="2">
    <source>
        <dbReference type="SAM" id="Phobius"/>
    </source>
</evidence>
<sequence length="76" mass="8425">MIPAQIYVQLADSPTADEVKPGWVALVIVLLMAVALAILMRSMVKQFRKVDFEEEPDERESSDPAADEHETNGSSH</sequence>
<keyword evidence="2" id="KW-0472">Membrane</keyword>
<proteinExistence type="predicted"/>
<accession>A0AA46TJQ8</accession>
<keyword evidence="2" id="KW-0812">Transmembrane</keyword>
<gene>
    <name evidence="3" type="ORF">L0C25_04780</name>
</gene>